<sequence length="91" mass="9543">LLSIGTSPPPANLHHQEIDSSDSNPAFQPRRSPLTACSPTPHANPDIPSSGAQLPAITSDSHSTRSASLDLPSSQSLLQQPGNRTQNLITL</sequence>
<feature type="non-terminal residue" evidence="2">
    <location>
        <position position="1"/>
    </location>
</feature>
<feature type="compositionally biased region" description="Polar residues" evidence="1">
    <location>
        <begin position="82"/>
        <end position="91"/>
    </location>
</feature>
<proteinExistence type="predicted"/>
<dbReference type="AlphaFoldDB" id="A0A1A8FHD9"/>
<feature type="compositionally biased region" description="Low complexity" evidence="1">
    <location>
        <begin position="68"/>
        <end position="81"/>
    </location>
</feature>
<name>A0A1A8FHD9_9TELE</name>
<feature type="region of interest" description="Disordered" evidence="1">
    <location>
        <begin position="1"/>
        <end position="91"/>
    </location>
</feature>
<organism evidence="2">
    <name type="scientific">Nothobranchius korthausae</name>
    <dbReference type="NCBI Taxonomy" id="1143690"/>
    <lineage>
        <taxon>Eukaryota</taxon>
        <taxon>Metazoa</taxon>
        <taxon>Chordata</taxon>
        <taxon>Craniata</taxon>
        <taxon>Vertebrata</taxon>
        <taxon>Euteleostomi</taxon>
        <taxon>Actinopterygii</taxon>
        <taxon>Neopterygii</taxon>
        <taxon>Teleostei</taxon>
        <taxon>Neoteleostei</taxon>
        <taxon>Acanthomorphata</taxon>
        <taxon>Ovalentaria</taxon>
        <taxon>Atherinomorphae</taxon>
        <taxon>Cyprinodontiformes</taxon>
        <taxon>Nothobranchiidae</taxon>
        <taxon>Nothobranchius</taxon>
    </lineage>
</organism>
<feature type="compositionally biased region" description="Polar residues" evidence="1">
    <location>
        <begin position="50"/>
        <end position="67"/>
    </location>
</feature>
<accession>A0A1A8FHD9</accession>
<reference evidence="2" key="1">
    <citation type="submission" date="2016-05" db="EMBL/GenBank/DDBJ databases">
        <authorList>
            <person name="Lavstsen T."/>
            <person name="Jespersen J.S."/>
        </authorList>
    </citation>
    <scope>NUCLEOTIDE SEQUENCE</scope>
    <source>
        <tissue evidence="2">Brain</tissue>
    </source>
</reference>
<reference evidence="2" key="2">
    <citation type="submission" date="2016-06" db="EMBL/GenBank/DDBJ databases">
        <title>The genome of a short-lived fish provides insights into sex chromosome evolution and the genetic control of aging.</title>
        <authorList>
            <person name="Reichwald K."/>
            <person name="Felder M."/>
            <person name="Petzold A."/>
            <person name="Koch P."/>
            <person name="Groth M."/>
            <person name="Platzer M."/>
        </authorList>
    </citation>
    <scope>NUCLEOTIDE SEQUENCE</scope>
    <source>
        <tissue evidence="2">Brain</tissue>
    </source>
</reference>
<dbReference type="EMBL" id="HAEB01011639">
    <property type="protein sequence ID" value="SBQ58166.1"/>
    <property type="molecule type" value="Transcribed_RNA"/>
</dbReference>
<protein>
    <submittedName>
        <fullName evidence="2">Uncharacterized protein</fullName>
    </submittedName>
</protein>
<gene>
    <name evidence="2" type="primary">Nfu_g_1_015753</name>
</gene>
<evidence type="ECO:0000256" key="1">
    <source>
        <dbReference type="SAM" id="MobiDB-lite"/>
    </source>
</evidence>
<feature type="non-terminal residue" evidence="2">
    <location>
        <position position="91"/>
    </location>
</feature>
<evidence type="ECO:0000313" key="2">
    <source>
        <dbReference type="EMBL" id="SBQ58166.1"/>
    </source>
</evidence>